<dbReference type="PROSITE" id="PS50873">
    <property type="entry name" value="PEROXIDASE_4"/>
    <property type="match status" value="1"/>
</dbReference>
<comment type="similarity">
    <text evidence="11">Belongs to the peroxidase family.</text>
</comment>
<dbReference type="PRINTS" id="PR00461">
    <property type="entry name" value="PLPEROXIDASE"/>
</dbReference>
<dbReference type="InterPro" id="IPR010255">
    <property type="entry name" value="Haem_peroxidase_sf"/>
</dbReference>
<dbReference type="PANTHER" id="PTHR31388">
    <property type="entry name" value="PEROXIDASE 72-RELATED"/>
    <property type="match status" value="1"/>
</dbReference>
<dbReference type="Pfam" id="PF00141">
    <property type="entry name" value="peroxidase"/>
    <property type="match status" value="1"/>
</dbReference>
<dbReference type="PaxDb" id="4081-Solyc12g017660.1.1"/>
<comment type="catalytic activity">
    <reaction evidence="1">
        <text>2 a phenolic donor + H2O2 = 2 a phenolic radical donor + 2 H2O</text>
        <dbReference type="Rhea" id="RHEA:56136"/>
        <dbReference type="ChEBI" id="CHEBI:15377"/>
        <dbReference type="ChEBI" id="CHEBI:16240"/>
        <dbReference type="ChEBI" id="CHEBI:139520"/>
        <dbReference type="ChEBI" id="CHEBI:139521"/>
        <dbReference type="EC" id="1.11.1.7"/>
    </reaction>
</comment>
<dbReference type="PANTHER" id="PTHR31388:SF158">
    <property type="entry name" value="PEROXIDASE"/>
    <property type="match status" value="1"/>
</dbReference>
<evidence type="ECO:0000256" key="8">
    <source>
        <dbReference type="ARBA" id="ARBA00023004"/>
    </source>
</evidence>
<feature type="binding site" evidence="10">
    <location>
        <position position="15"/>
    </location>
    <ligand>
        <name>Ca(2+)</name>
        <dbReference type="ChEBI" id="CHEBI:29108"/>
        <label>1</label>
    </ligand>
</feature>
<evidence type="ECO:0000256" key="10">
    <source>
        <dbReference type="PIRSR" id="PIRSR600823-3"/>
    </source>
</evidence>
<dbReference type="GO" id="GO:0046872">
    <property type="term" value="F:metal ion binding"/>
    <property type="evidence" value="ECO:0007669"/>
    <property type="project" value="UniProtKB-KW"/>
</dbReference>
<evidence type="ECO:0000259" key="13">
    <source>
        <dbReference type="PROSITE" id="PS50873"/>
    </source>
</evidence>
<dbReference type="PRINTS" id="PR00458">
    <property type="entry name" value="PEROXIDASE"/>
</dbReference>
<keyword evidence="8" id="KW-0408">Iron</keyword>
<keyword evidence="10" id="KW-0106">Calcium</keyword>
<comment type="cofactor">
    <cofactor evidence="10">
        <name>Ca(2+)</name>
        <dbReference type="ChEBI" id="CHEBI:29108"/>
    </cofactor>
    <text evidence="10">Binds 2 calcium ions per subunit.</text>
</comment>
<reference evidence="14" key="2">
    <citation type="submission" date="2019-01" db="UniProtKB">
        <authorList>
            <consortium name="EnsemblPlants"/>
        </authorList>
    </citation>
    <scope>IDENTIFICATION</scope>
    <source>
        <strain evidence="14">cv. Heinz 1706</strain>
    </source>
</reference>
<evidence type="ECO:0000256" key="11">
    <source>
        <dbReference type="RuleBase" id="RU004241"/>
    </source>
</evidence>
<keyword evidence="6 10" id="KW-0479">Metal-binding</keyword>
<feature type="domain" description="Plant heme peroxidase family profile" evidence="13">
    <location>
        <begin position="13"/>
        <end position="113"/>
    </location>
</feature>
<dbReference type="EnsemblPlants" id="Solyc12g017660.2.1">
    <property type="protein sequence ID" value="Solyc12g017660.2.1"/>
    <property type="gene ID" value="Solyc12g017660.2"/>
</dbReference>
<evidence type="ECO:0000256" key="9">
    <source>
        <dbReference type="PIRSR" id="PIRSR600823-2"/>
    </source>
</evidence>
<dbReference type="EC" id="1.11.1.7" evidence="3"/>
<keyword evidence="5" id="KW-0349">Heme</keyword>
<evidence type="ECO:0000313" key="15">
    <source>
        <dbReference type="Proteomes" id="UP000004994"/>
    </source>
</evidence>
<dbReference type="GO" id="GO:0006979">
    <property type="term" value="P:response to oxidative stress"/>
    <property type="evidence" value="ECO:0007669"/>
    <property type="project" value="InterPro"/>
</dbReference>
<organism evidence="14">
    <name type="scientific">Solanum lycopersicum</name>
    <name type="common">Tomato</name>
    <name type="synonym">Lycopersicon esculentum</name>
    <dbReference type="NCBI Taxonomy" id="4081"/>
    <lineage>
        <taxon>Eukaryota</taxon>
        <taxon>Viridiplantae</taxon>
        <taxon>Streptophyta</taxon>
        <taxon>Embryophyta</taxon>
        <taxon>Tracheophyta</taxon>
        <taxon>Spermatophyta</taxon>
        <taxon>Magnoliopsida</taxon>
        <taxon>eudicotyledons</taxon>
        <taxon>Gunneridae</taxon>
        <taxon>Pentapetalae</taxon>
        <taxon>asterids</taxon>
        <taxon>lamiids</taxon>
        <taxon>Solanales</taxon>
        <taxon>Solanaceae</taxon>
        <taxon>Solanoideae</taxon>
        <taxon>Solaneae</taxon>
        <taxon>Solanum</taxon>
        <taxon>Solanum subgen. Lycopersicon</taxon>
    </lineage>
</organism>
<evidence type="ECO:0000256" key="4">
    <source>
        <dbReference type="ARBA" id="ARBA00022559"/>
    </source>
</evidence>
<feature type="binding site" evidence="9">
    <location>
        <position position="104"/>
    </location>
    <ligand>
        <name>substrate</name>
    </ligand>
</feature>
<dbReference type="SUPFAM" id="SSF48113">
    <property type="entry name" value="Heme-dependent peroxidases"/>
    <property type="match status" value="1"/>
</dbReference>
<dbReference type="GO" id="GO:0020037">
    <property type="term" value="F:heme binding"/>
    <property type="evidence" value="ECO:0007669"/>
    <property type="project" value="InterPro"/>
</dbReference>
<proteinExistence type="inferred from homology"/>
<dbReference type="InParanoid" id="A0A3Q7J585"/>
<dbReference type="STRING" id="4081.A0A3Q7J585"/>
<evidence type="ECO:0000256" key="12">
    <source>
        <dbReference type="SAM" id="MobiDB-lite"/>
    </source>
</evidence>
<accession>A0A3Q7J585</accession>
<name>A0A3Q7J585_SOLLC</name>
<protein>
    <recommendedName>
        <fullName evidence="3">peroxidase</fullName>
        <ecNumber evidence="3">1.11.1.7</ecNumber>
    </recommendedName>
</protein>
<evidence type="ECO:0000256" key="5">
    <source>
        <dbReference type="ARBA" id="ARBA00022617"/>
    </source>
</evidence>
<reference evidence="14" key="1">
    <citation type="journal article" date="2012" name="Nature">
        <title>The tomato genome sequence provides insights into fleshy fruit evolution.</title>
        <authorList>
            <consortium name="Tomato Genome Consortium"/>
        </authorList>
    </citation>
    <scope>NUCLEOTIDE SEQUENCE [LARGE SCALE GENOMIC DNA]</scope>
    <source>
        <strain evidence="14">cv. Heinz 1706</strain>
    </source>
</reference>
<dbReference type="Gramene" id="Solyc12g017660.2.1">
    <property type="protein sequence ID" value="Solyc12g017660.2.1"/>
    <property type="gene ID" value="Solyc12g017660.2"/>
</dbReference>
<keyword evidence="15" id="KW-1185">Reference proteome</keyword>
<feature type="binding site" evidence="10">
    <location>
        <position position="13"/>
    </location>
    <ligand>
        <name>Ca(2+)</name>
        <dbReference type="ChEBI" id="CHEBI:29108"/>
        <label>1</label>
    </ligand>
</feature>
<dbReference type="OMA" id="SWILVHA"/>
<evidence type="ECO:0000256" key="6">
    <source>
        <dbReference type="ARBA" id="ARBA00022723"/>
    </source>
</evidence>
<sequence>MKMGEEDMKLPLGYDATLLLVSSNGIVAKKGLNPKKYSARGFEVLDEIKSALDKECPRNVFRADIFALAARDAIVLVGRPNWEVILGRRDSRSANLSGSNNNIPAPNNTNDKF</sequence>
<evidence type="ECO:0000256" key="2">
    <source>
        <dbReference type="ARBA" id="ARBA00001970"/>
    </source>
</evidence>
<evidence type="ECO:0000256" key="3">
    <source>
        <dbReference type="ARBA" id="ARBA00012313"/>
    </source>
</evidence>
<dbReference type="Proteomes" id="UP000004994">
    <property type="component" value="Chromosome 12"/>
</dbReference>
<keyword evidence="7" id="KW-0560">Oxidoreductase</keyword>
<dbReference type="Gene3D" id="1.10.520.10">
    <property type="match status" value="1"/>
</dbReference>
<feature type="compositionally biased region" description="Low complexity" evidence="12">
    <location>
        <begin position="100"/>
        <end position="113"/>
    </location>
</feature>
<evidence type="ECO:0000256" key="1">
    <source>
        <dbReference type="ARBA" id="ARBA00000189"/>
    </source>
</evidence>
<dbReference type="InterPro" id="IPR002016">
    <property type="entry name" value="Haem_peroxidase"/>
</dbReference>
<dbReference type="GO" id="GO:0140825">
    <property type="term" value="F:lactoperoxidase activity"/>
    <property type="evidence" value="ECO:0007669"/>
    <property type="project" value="UniProtKB-EC"/>
</dbReference>
<evidence type="ECO:0000256" key="7">
    <source>
        <dbReference type="ARBA" id="ARBA00023002"/>
    </source>
</evidence>
<dbReference type="AlphaFoldDB" id="A0A3Q7J585"/>
<comment type="cofactor">
    <cofactor evidence="2">
        <name>heme b</name>
        <dbReference type="ChEBI" id="CHEBI:60344"/>
    </cofactor>
</comment>
<evidence type="ECO:0000313" key="14">
    <source>
        <dbReference type="EnsemblPlants" id="Solyc12g017660.2.1"/>
    </source>
</evidence>
<dbReference type="InterPro" id="IPR000823">
    <property type="entry name" value="Peroxidase_pln"/>
</dbReference>
<feature type="region of interest" description="Disordered" evidence="12">
    <location>
        <begin position="92"/>
        <end position="113"/>
    </location>
</feature>
<keyword evidence="4" id="KW-0575">Peroxidase</keyword>